<dbReference type="Pfam" id="PF02519">
    <property type="entry name" value="Auxin_inducible"/>
    <property type="match status" value="1"/>
</dbReference>
<organism evidence="3 4">
    <name type="scientific">Miscanthus lutarioriparius</name>
    <dbReference type="NCBI Taxonomy" id="422564"/>
    <lineage>
        <taxon>Eukaryota</taxon>
        <taxon>Viridiplantae</taxon>
        <taxon>Streptophyta</taxon>
        <taxon>Embryophyta</taxon>
        <taxon>Tracheophyta</taxon>
        <taxon>Spermatophyta</taxon>
        <taxon>Magnoliopsida</taxon>
        <taxon>Liliopsida</taxon>
        <taxon>Poales</taxon>
        <taxon>Poaceae</taxon>
        <taxon>PACMAD clade</taxon>
        <taxon>Panicoideae</taxon>
        <taxon>Andropogonodae</taxon>
        <taxon>Andropogoneae</taxon>
        <taxon>Saccharinae</taxon>
        <taxon>Miscanthus</taxon>
    </lineage>
</organism>
<name>A0A811PXJ2_9POAL</name>
<gene>
    <name evidence="3" type="ORF">NCGR_LOCUS32274</name>
</gene>
<dbReference type="AlphaFoldDB" id="A0A811PXJ2"/>
<keyword evidence="4" id="KW-1185">Reference proteome</keyword>
<dbReference type="EMBL" id="CAJGYO010000007">
    <property type="protein sequence ID" value="CAD6248115.1"/>
    <property type="molecule type" value="Genomic_DNA"/>
</dbReference>
<dbReference type="OrthoDB" id="1897212at2759"/>
<proteinExistence type="inferred from homology"/>
<dbReference type="PANTHER" id="PTHR31374">
    <property type="entry name" value="AUXIN-INDUCED PROTEIN-LIKE-RELATED"/>
    <property type="match status" value="1"/>
</dbReference>
<reference evidence="3" key="1">
    <citation type="submission" date="2020-10" db="EMBL/GenBank/DDBJ databases">
        <authorList>
            <person name="Han B."/>
            <person name="Lu T."/>
            <person name="Zhao Q."/>
            <person name="Huang X."/>
            <person name="Zhao Y."/>
        </authorList>
    </citation>
    <scope>NUCLEOTIDE SEQUENCE</scope>
</reference>
<dbReference type="PANTHER" id="PTHR31374:SF139">
    <property type="entry name" value="OS02G0143300 PROTEIN"/>
    <property type="match status" value="1"/>
</dbReference>
<evidence type="ECO:0000313" key="4">
    <source>
        <dbReference type="Proteomes" id="UP000604825"/>
    </source>
</evidence>
<dbReference type="GO" id="GO:0009733">
    <property type="term" value="P:response to auxin"/>
    <property type="evidence" value="ECO:0007669"/>
    <property type="project" value="InterPro"/>
</dbReference>
<comment type="caution">
    <text evidence="3">The sequence shown here is derived from an EMBL/GenBank/DDBJ whole genome shotgun (WGS) entry which is preliminary data.</text>
</comment>
<accession>A0A811PXJ2</accession>
<feature type="region of interest" description="Disordered" evidence="2">
    <location>
        <begin position="152"/>
        <end position="176"/>
    </location>
</feature>
<dbReference type="Proteomes" id="UP000604825">
    <property type="component" value="Unassembled WGS sequence"/>
</dbReference>
<evidence type="ECO:0000313" key="3">
    <source>
        <dbReference type="EMBL" id="CAD6248115.1"/>
    </source>
</evidence>
<evidence type="ECO:0000256" key="2">
    <source>
        <dbReference type="SAM" id="MobiDB-lite"/>
    </source>
</evidence>
<sequence>MALNRSRHHFPSDRSLLGARQQLAQLNDKIRSRAGGLVLGSASASASAMMAIKGYFREPVRLQGRKRKQEAAERGLRGGGDDSLGAALLDEAELPAVPRGYFAVYVPAFRDLMERAAEEFGFAQAAGIRIPCREEDFEATVAALELESAVARRRPRSGTGRATAAAEPKLPKARSW</sequence>
<evidence type="ECO:0000256" key="1">
    <source>
        <dbReference type="ARBA" id="ARBA00006974"/>
    </source>
</evidence>
<protein>
    <submittedName>
        <fullName evidence="3">Uncharacterized protein</fullName>
    </submittedName>
</protein>
<comment type="similarity">
    <text evidence="1">Belongs to the ARG7 family.</text>
</comment>
<dbReference type="InterPro" id="IPR003676">
    <property type="entry name" value="SAUR_fam"/>
</dbReference>